<dbReference type="EMBL" id="LAZR01000107">
    <property type="protein sequence ID" value="KKN90819.1"/>
    <property type="molecule type" value="Genomic_DNA"/>
</dbReference>
<comment type="caution">
    <text evidence="1">The sequence shown here is derived from an EMBL/GenBank/DDBJ whole genome shotgun (WGS) entry which is preliminary data.</text>
</comment>
<accession>A0A0F9UGP3</accession>
<organism evidence="1">
    <name type="scientific">marine sediment metagenome</name>
    <dbReference type="NCBI Taxonomy" id="412755"/>
    <lineage>
        <taxon>unclassified sequences</taxon>
        <taxon>metagenomes</taxon>
        <taxon>ecological metagenomes</taxon>
    </lineage>
</organism>
<reference evidence="1" key="1">
    <citation type="journal article" date="2015" name="Nature">
        <title>Complex archaea that bridge the gap between prokaryotes and eukaryotes.</title>
        <authorList>
            <person name="Spang A."/>
            <person name="Saw J.H."/>
            <person name="Jorgensen S.L."/>
            <person name="Zaremba-Niedzwiedzka K."/>
            <person name="Martijn J."/>
            <person name="Lind A.E."/>
            <person name="van Eijk R."/>
            <person name="Schleper C."/>
            <person name="Guy L."/>
            <person name="Ettema T.J."/>
        </authorList>
    </citation>
    <scope>NUCLEOTIDE SEQUENCE</scope>
</reference>
<sequence>MPTRMGNISADELDINEIKKLYYGQCRTIDELADELNADYSAVRKRMGIEGMYIRNKDDAKKHRRYAECRWRVPCYKLKIDYRDKVKSISKISKESGLGKHRLKQCLEICKIPLYKEDR</sequence>
<name>A0A0F9UGP3_9ZZZZ</name>
<dbReference type="AlphaFoldDB" id="A0A0F9UGP3"/>
<gene>
    <name evidence="1" type="ORF">LCGC14_0224020</name>
</gene>
<protein>
    <submittedName>
        <fullName evidence="1">Uncharacterized protein</fullName>
    </submittedName>
</protein>
<proteinExistence type="predicted"/>
<evidence type="ECO:0000313" key="1">
    <source>
        <dbReference type="EMBL" id="KKN90819.1"/>
    </source>
</evidence>